<sequence>MNWTRHLRNSRRSLGTSPAKDGQGAQTSRCWWPTTMTPQTRCLCSSQVRPLGWQEWSPPGPGSGASECMSHSGLTLPVRLWQLPAFVPVSPGKPPFCWCRFHPISPRTSSQPSTPWLLYAVFYSFCLGVPGPAMPPPHPLCAVFYSFCQQRRCLVGVKAIGEPRTSLCSYIQSPQTACLF</sequence>
<accession>Q3U2B9</accession>
<evidence type="ECO:0000313" key="2">
    <source>
        <dbReference type="EMBL" id="BAE33223.1"/>
    </source>
</evidence>
<dbReference type="AlphaFoldDB" id="Q3U2B9"/>
<organism evidence="2">
    <name type="scientific">Mus musculus</name>
    <name type="common">Mouse</name>
    <dbReference type="NCBI Taxonomy" id="10090"/>
    <lineage>
        <taxon>Eukaryota</taxon>
        <taxon>Metazoa</taxon>
        <taxon>Chordata</taxon>
        <taxon>Craniata</taxon>
        <taxon>Vertebrata</taxon>
        <taxon>Euteleostomi</taxon>
        <taxon>Mammalia</taxon>
        <taxon>Eutheria</taxon>
        <taxon>Euarchontoglires</taxon>
        <taxon>Glires</taxon>
        <taxon>Rodentia</taxon>
        <taxon>Myomorpha</taxon>
        <taxon>Muroidea</taxon>
        <taxon>Muridae</taxon>
        <taxon>Murinae</taxon>
        <taxon>Mus</taxon>
        <taxon>Mus</taxon>
    </lineage>
</organism>
<reference evidence="2" key="7">
    <citation type="journal article" date="2005" name="Science">
        <title>The Transcriptional Landscape of the Mammalian Genome.</title>
        <authorList>
            <consortium name="The FANTOM Consortium"/>
            <consortium name="Riken Genome Exploration Research Group and Genome Science Group (Genome Network Project Core Group)"/>
        </authorList>
    </citation>
    <scope>NUCLEOTIDE SEQUENCE</scope>
    <source>
        <strain evidence="2">NOD</strain>
    </source>
</reference>
<gene>
    <name evidence="3" type="primary">Polr2e</name>
</gene>
<reference evidence="2" key="4">
    <citation type="journal article" date="2001" name="Nature">
        <title>Functional annotation of a full-length mouse cDNA collection.</title>
        <authorList>
            <consortium name="The RIKEN Genome Exploration Research Group Phase II Team and the FANTOM Consortium"/>
        </authorList>
    </citation>
    <scope>NUCLEOTIDE SEQUENCE</scope>
    <source>
        <strain evidence="2">NOD</strain>
    </source>
</reference>
<reference evidence="2" key="1">
    <citation type="journal article" date="1999" name="Methods Enzymol.">
        <title>High-efficiency full-length cDNA cloning.</title>
        <authorList>
            <person name="Carninci P."/>
            <person name="Hayashizaki Y."/>
        </authorList>
    </citation>
    <scope>NUCLEOTIDE SEQUENCE</scope>
    <source>
        <strain evidence="2">NOD</strain>
    </source>
</reference>
<reference evidence="2" key="5">
    <citation type="journal article" date="2002" name="Nature">
        <title>Analysis of the mouse transcriptome based on functional annotation of 60,770 full-length cDNAs.</title>
        <authorList>
            <consortium name="The FANTOM Consortium and the RIKEN Genome Exploration Research Group Phase I and II Team"/>
        </authorList>
    </citation>
    <scope>NUCLEOTIDE SEQUENCE</scope>
    <source>
        <strain evidence="2">NOD</strain>
    </source>
</reference>
<reference evidence="2" key="6">
    <citation type="submission" date="2004-03" db="EMBL/GenBank/DDBJ databases">
        <authorList>
            <person name="Arakawa T."/>
            <person name="Carninci P."/>
            <person name="Fukuda S."/>
            <person name="Hashizume W."/>
            <person name="Hayashida K."/>
            <person name="Hori F."/>
            <person name="Iida J."/>
            <person name="Imamura K."/>
            <person name="Imotani K."/>
            <person name="Itoh M."/>
            <person name="Kanagawa S."/>
            <person name="Kawai J."/>
            <person name="Kojima M."/>
            <person name="Konno H."/>
            <person name="Murata M."/>
            <person name="Nakamura M."/>
            <person name="Ninomiya N."/>
            <person name="Nishiyori H."/>
            <person name="Nomura K."/>
            <person name="Ohno M."/>
            <person name="Sakazume N."/>
            <person name="Sano H."/>
            <person name="Sasaki D."/>
            <person name="Shibata K."/>
            <person name="Shiraki T."/>
            <person name="Tagami M."/>
            <person name="Tagami Y."/>
            <person name="Waki K."/>
            <person name="Watahiki A."/>
            <person name="Muramatsu M."/>
            <person name="Hayashizaki Y."/>
        </authorList>
    </citation>
    <scope>NUCLEOTIDE SEQUENCE</scope>
    <source>
        <strain evidence="2">NOD</strain>
    </source>
</reference>
<reference evidence="2" key="2">
    <citation type="journal article" date="2000" name="Genome Res.">
        <title>Normalization and subtraction of cap-trapper-selected cDNAs to prepare full-length cDNA libraries for rapid discovery of new genes.</title>
        <authorList>
            <person name="Carninci P."/>
            <person name="Shibata Y."/>
            <person name="Hayatsu N."/>
            <person name="Sugahara Y."/>
            <person name="Shibata K."/>
            <person name="Itoh M."/>
            <person name="Konno H."/>
            <person name="Okazaki Y."/>
            <person name="Muramatsu M."/>
            <person name="Hayashizaki Y."/>
        </authorList>
    </citation>
    <scope>NUCLEOTIDE SEQUENCE</scope>
    <source>
        <strain evidence="2">NOD</strain>
    </source>
</reference>
<proteinExistence type="evidence at transcript level"/>
<evidence type="ECO:0000256" key="1">
    <source>
        <dbReference type="SAM" id="MobiDB-lite"/>
    </source>
</evidence>
<reference evidence="2" key="3">
    <citation type="journal article" date="2000" name="Genome Res.">
        <title>RIKEN integrated sequence analysis (RISA) system--384-format sequencing pipeline with 384 multicapillary sequencer.</title>
        <authorList>
            <person name="Shibata K."/>
            <person name="Itoh M."/>
            <person name="Aizawa K."/>
            <person name="Nagaoka S."/>
            <person name="Sasaki N."/>
            <person name="Carninci P."/>
            <person name="Konno H."/>
            <person name="Akiyama J."/>
            <person name="Nishi K."/>
            <person name="Kitsunai T."/>
            <person name="Tashiro H."/>
            <person name="Itoh M."/>
            <person name="Sumi N."/>
            <person name="Ishii Y."/>
            <person name="Nakamura S."/>
            <person name="Hazama M."/>
            <person name="Nishine T."/>
            <person name="Harada A."/>
            <person name="Yamamoto R."/>
            <person name="Matsumoto H."/>
            <person name="Sakaguchi S."/>
            <person name="Ikegami T."/>
            <person name="Kashiwagi K."/>
            <person name="Fujiwake S."/>
            <person name="Inoue K."/>
            <person name="Togawa Y."/>
            <person name="Izawa M."/>
            <person name="Ohara E."/>
            <person name="Watahiki M."/>
            <person name="Yoneda Y."/>
            <person name="Ishikawa T."/>
            <person name="Ozawa K."/>
            <person name="Tanaka T."/>
            <person name="Matsuura S."/>
            <person name="Kawai J."/>
            <person name="Okazaki Y."/>
            <person name="Muramatsu M."/>
            <person name="Inoue Y."/>
            <person name="Kira A."/>
            <person name="Hayashizaki Y."/>
        </authorList>
    </citation>
    <scope>NUCLEOTIDE SEQUENCE</scope>
    <source>
        <strain evidence="2">NOD</strain>
    </source>
</reference>
<feature type="compositionally biased region" description="Basic residues" evidence="1">
    <location>
        <begin position="1"/>
        <end position="11"/>
    </location>
</feature>
<reference evidence="2" key="8">
    <citation type="journal article" date="2005" name="Science">
        <title>Antisense Transcription in the Mammalian Transcriptome.</title>
        <authorList>
            <consortium name="RIKEN Genome Exploration Research Group and Genome Science Group (Genome Network Project Core Group) and the FANTOM Consortium"/>
        </authorList>
    </citation>
    <scope>NUCLEOTIDE SEQUENCE</scope>
    <source>
        <strain evidence="2">NOD</strain>
    </source>
</reference>
<name>Q3U2B9_MOUSE</name>
<dbReference type="MGI" id="MGI:1913670">
    <property type="gene designation" value="Polr2e"/>
</dbReference>
<dbReference type="AGR" id="MGI:1913670"/>
<dbReference type="EMBL" id="AK155368">
    <property type="protein sequence ID" value="BAE33223.1"/>
    <property type="molecule type" value="mRNA"/>
</dbReference>
<evidence type="ECO:0000313" key="3">
    <source>
        <dbReference type="MGI" id="MGI:1913670"/>
    </source>
</evidence>
<protein>
    <submittedName>
        <fullName evidence="2">Uncharacterized protein</fullName>
    </submittedName>
</protein>
<feature type="region of interest" description="Disordered" evidence="1">
    <location>
        <begin position="1"/>
        <end position="30"/>
    </location>
</feature>